<name>A0A398DGH1_9BACT</name>
<keyword evidence="1" id="KW-0645">Protease</keyword>
<dbReference type="GO" id="GO:0031012">
    <property type="term" value="C:extracellular matrix"/>
    <property type="evidence" value="ECO:0007669"/>
    <property type="project" value="InterPro"/>
</dbReference>
<reference evidence="7 8" key="1">
    <citation type="submission" date="2018-09" db="EMBL/GenBank/DDBJ databases">
        <title>Discovery and Ecogenomic Context for Candidatus Cryosericales, a Global Caldiserica Order Active in Thawing Permafrost.</title>
        <authorList>
            <person name="Martinez M.A."/>
            <person name="Woodcroft B.J."/>
            <person name="Ignacio Espinoza J.C."/>
            <person name="Zayed A."/>
            <person name="Singleton C.M."/>
            <person name="Boyd J."/>
            <person name="Li Y.-F."/>
            <person name="Purvine S."/>
            <person name="Maughan H."/>
            <person name="Hodgkins S.B."/>
            <person name="Anderson D."/>
            <person name="Sederholm M."/>
            <person name="Temperton B."/>
            <person name="Saleska S.R."/>
            <person name="Tyson G.W."/>
            <person name="Rich V.I."/>
        </authorList>
    </citation>
    <scope>NUCLEOTIDE SEQUENCE [LARGE SCALE GENOMIC DNA]</scope>
    <source>
        <strain evidence="7 8">SMC5</strain>
    </source>
</reference>
<keyword evidence="2" id="KW-0479">Metal-binding</keyword>
<gene>
    <name evidence="7" type="ORF">SMC5_02155</name>
</gene>
<evidence type="ECO:0000256" key="3">
    <source>
        <dbReference type="ARBA" id="ARBA00022801"/>
    </source>
</evidence>
<evidence type="ECO:0000313" key="7">
    <source>
        <dbReference type="EMBL" id="RIE14235.1"/>
    </source>
</evidence>
<dbReference type="GO" id="GO:0004222">
    <property type="term" value="F:metalloendopeptidase activity"/>
    <property type="evidence" value="ECO:0007669"/>
    <property type="project" value="InterPro"/>
</dbReference>
<dbReference type="Gene3D" id="3.40.390.10">
    <property type="entry name" value="Collagenase (Catalytic Domain)"/>
    <property type="match status" value="1"/>
</dbReference>
<evidence type="ECO:0000256" key="1">
    <source>
        <dbReference type="ARBA" id="ARBA00022670"/>
    </source>
</evidence>
<comment type="caution">
    <text evidence="7">The sequence shown here is derived from an EMBL/GenBank/DDBJ whole genome shotgun (WGS) entry which is preliminary data.</text>
</comment>
<dbReference type="OrthoDB" id="322519at2"/>
<dbReference type="EMBL" id="QXIU01000055">
    <property type="protein sequence ID" value="RIE14235.1"/>
    <property type="molecule type" value="Genomic_DNA"/>
</dbReference>
<evidence type="ECO:0008006" key="9">
    <source>
        <dbReference type="Google" id="ProtNLM"/>
    </source>
</evidence>
<sequence length="390" mass="42519">MLISCPECNTKVSDKAHVCPHCGFRIDTLTRCSDCGRLVRPGTAVCPGCGYLFAQKAEEATLPSEELYQADELAFVATPDGDVIVPLSLSGQEEGSSEPGPSDRTHPGRRPLKLAWMRKLIVPAVLALILLVALRPHPLTYHVAAIDPQFGISESEVESILQDAAGRWNVALKKTAIRIDTGTKGSAISFVFDYRQEYQNSVAAIDSRYSYLDSTNVAISQERSSLDLEQSRVDREYESLNSDITYWNSRGGATGATYDSLMARRKTYSADSQTLKRNSTTLNQEVSTYNAHLGEYKKTLALAEEQFKLAGGSTTENAIGIYDPSDCSITVYSYSDPQHLRLILMHELGHALGCGHTNVQGSIMYPELTSATSLANPVPTAQDLELVGGN</sequence>
<protein>
    <recommendedName>
        <fullName evidence="9">Zinc-ribbon domain-containing protein</fullName>
    </recommendedName>
</protein>
<dbReference type="InterPro" id="IPR001818">
    <property type="entry name" value="Pept_M10_metallopeptidase"/>
</dbReference>
<dbReference type="AlphaFoldDB" id="A0A398DGH1"/>
<evidence type="ECO:0000259" key="5">
    <source>
        <dbReference type="Pfam" id="PF00413"/>
    </source>
</evidence>
<feature type="domain" description="Peptidase M10 metallopeptidase" evidence="5">
    <location>
        <begin position="136"/>
        <end position="369"/>
    </location>
</feature>
<dbReference type="GO" id="GO:0008270">
    <property type="term" value="F:zinc ion binding"/>
    <property type="evidence" value="ECO:0007669"/>
    <property type="project" value="InterPro"/>
</dbReference>
<evidence type="ECO:0000313" key="8">
    <source>
        <dbReference type="Proteomes" id="UP000266489"/>
    </source>
</evidence>
<evidence type="ECO:0000256" key="4">
    <source>
        <dbReference type="ARBA" id="ARBA00022833"/>
    </source>
</evidence>
<proteinExistence type="predicted"/>
<keyword evidence="4" id="KW-0862">Zinc</keyword>
<keyword evidence="3" id="KW-0378">Hydrolase</keyword>
<dbReference type="GO" id="GO:0006508">
    <property type="term" value="P:proteolysis"/>
    <property type="evidence" value="ECO:0007669"/>
    <property type="project" value="UniProtKB-KW"/>
</dbReference>
<dbReference type="Proteomes" id="UP000266489">
    <property type="component" value="Unassembled WGS sequence"/>
</dbReference>
<feature type="domain" description="DZANK-type" evidence="6">
    <location>
        <begin position="5"/>
        <end position="50"/>
    </location>
</feature>
<dbReference type="SUPFAM" id="SSF55486">
    <property type="entry name" value="Metalloproteases ('zincins'), catalytic domain"/>
    <property type="match status" value="1"/>
</dbReference>
<dbReference type="InterPro" id="IPR024079">
    <property type="entry name" value="MetalloPept_cat_dom_sf"/>
</dbReference>
<evidence type="ECO:0000256" key="2">
    <source>
        <dbReference type="ARBA" id="ARBA00022723"/>
    </source>
</evidence>
<accession>A0A398DGH1</accession>
<organism evidence="7 8">
    <name type="scientific">Candidatus Cryosericum odellii</name>
    <dbReference type="NCBI Taxonomy" id="2290917"/>
    <lineage>
        <taxon>Bacteria</taxon>
        <taxon>Pseudomonadati</taxon>
        <taxon>Caldisericota/Cryosericota group</taxon>
        <taxon>Candidatus Cryosericota</taxon>
        <taxon>Candidatus Cryosericia</taxon>
        <taxon>Candidatus Cryosericales</taxon>
        <taxon>Candidatus Cryosericaceae</taxon>
        <taxon>Candidatus Cryosericum</taxon>
    </lineage>
</organism>
<dbReference type="InterPro" id="IPR025874">
    <property type="entry name" value="DZR"/>
</dbReference>
<dbReference type="Pfam" id="PF00413">
    <property type="entry name" value="Peptidase_M10"/>
    <property type="match status" value="1"/>
</dbReference>
<dbReference type="RefSeq" id="WP_119119409.1">
    <property type="nucleotide sequence ID" value="NZ_QXIU01000055.1"/>
</dbReference>
<dbReference type="Pfam" id="PF12773">
    <property type="entry name" value="DZR"/>
    <property type="match status" value="1"/>
</dbReference>
<evidence type="ECO:0000259" key="6">
    <source>
        <dbReference type="Pfam" id="PF12773"/>
    </source>
</evidence>